<keyword evidence="5" id="KW-0560">Oxidoreductase</keyword>
<evidence type="ECO:0000256" key="3">
    <source>
        <dbReference type="ARBA" id="ARBA00022723"/>
    </source>
</evidence>
<feature type="domain" description="Fe2OG dioxygenase" evidence="7">
    <location>
        <begin position="300"/>
        <end position="434"/>
    </location>
</feature>
<evidence type="ECO:0000256" key="4">
    <source>
        <dbReference type="ARBA" id="ARBA00022964"/>
    </source>
</evidence>
<evidence type="ECO:0000313" key="8">
    <source>
        <dbReference type="EMBL" id="CAK9222676.1"/>
    </source>
</evidence>
<evidence type="ECO:0000313" key="9">
    <source>
        <dbReference type="Proteomes" id="UP001497512"/>
    </source>
</evidence>
<keyword evidence="6" id="KW-0408">Iron</keyword>
<comment type="similarity">
    <text evidence="2">Belongs to the alkB family.</text>
</comment>
<reference evidence="8" key="1">
    <citation type="submission" date="2024-02" db="EMBL/GenBank/DDBJ databases">
        <authorList>
            <consortium name="ELIXIR-Norway"/>
            <consortium name="Elixir Norway"/>
        </authorList>
    </citation>
    <scope>NUCLEOTIDE SEQUENCE</scope>
</reference>
<organism evidence="8 9">
    <name type="scientific">Sphagnum troendelagicum</name>
    <dbReference type="NCBI Taxonomy" id="128251"/>
    <lineage>
        <taxon>Eukaryota</taxon>
        <taxon>Viridiplantae</taxon>
        <taxon>Streptophyta</taxon>
        <taxon>Embryophyta</taxon>
        <taxon>Bryophyta</taxon>
        <taxon>Sphagnophytina</taxon>
        <taxon>Sphagnopsida</taxon>
        <taxon>Sphagnales</taxon>
        <taxon>Sphagnaceae</taxon>
        <taxon>Sphagnum</taxon>
    </lineage>
</organism>
<name>A0ABP0UII2_9BRYO</name>
<sequence>MAPMQKKQKKKQEEHHSRLLPCPFCHRSFPSYFLNDHANFCLDIPTPLPISNISHISKTRGDHDLQSQELGLTSSDAWREEDEEAMARRSVRLQEDDRSVQEVLVQRRRNVEERCEAIDKTWDEVSKLSANGLHASLAEEWDGDQERKSATTVLQDGGQDGIQRVAPALQFVQMQKQSQAKLYMLGKFSMSAALERKPSVTVLQSGMVLLRSWVSLDIQQRLVHESQSSAHLFHRPSTAGGGKYHIYSMSWGCQWDSKTRQYAAREGGQPLPGWMFDLAQELASDAQQHSPVYQLGSVFTPDVALVNFYPVKAKELGVVGLGGHQDLDDYLDMPVVSISVGDSMTFFFRRIPPLSRRKSGVQVLVDQVAPKDCEDGDTAHNGERKVILESGDILVFGGLSRLVYHGTRNVQPGTRPPGLHMVPGRLNFTFRQCNARKNLVNSSVSCSNT</sequence>
<dbReference type="InterPro" id="IPR004574">
    <property type="entry name" value="Alkb"/>
</dbReference>
<keyword evidence="3" id="KW-0479">Metal-binding</keyword>
<proteinExistence type="inferred from homology"/>
<evidence type="ECO:0000256" key="6">
    <source>
        <dbReference type="ARBA" id="ARBA00023004"/>
    </source>
</evidence>
<dbReference type="PANTHER" id="PTHR16557">
    <property type="entry name" value="ALKYLATED DNA REPAIR PROTEIN ALKB-RELATED"/>
    <property type="match status" value="1"/>
</dbReference>
<evidence type="ECO:0000256" key="5">
    <source>
        <dbReference type="ARBA" id="ARBA00023002"/>
    </source>
</evidence>
<dbReference type="InterPro" id="IPR027450">
    <property type="entry name" value="AlkB-like"/>
</dbReference>
<dbReference type="InterPro" id="IPR037151">
    <property type="entry name" value="AlkB-like_sf"/>
</dbReference>
<keyword evidence="9" id="KW-1185">Reference proteome</keyword>
<evidence type="ECO:0000259" key="7">
    <source>
        <dbReference type="PROSITE" id="PS51471"/>
    </source>
</evidence>
<dbReference type="Pfam" id="PF13532">
    <property type="entry name" value="2OG-FeII_Oxy_2"/>
    <property type="match status" value="1"/>
</dbReference>
<dbReference type="EMBL" id="OZ019896">
    <property type="protein sequence ID" value="CAK9222676.1"/>
    <property type="molecule type" value="Genomic_DNA"/>
</dbReference>
<comment type="cofactor">
    <cofactor evidence="1">
        <name>Fe(2+)</name>
        <dbReference type="ChEBI" id="CHEBI:29033"/>
    </cofactor>
</comment>
<protein>
    <recommendedName>
        <fullName evidence="7">Fe2OG dioxygenase domain-containing protein</fullName>
    </recommendedName>
</protein>
<evidence type="ECO:0000256" key="1">
    <source>
        <dbReference type="ARBA" id="ARBA00001954"/>
    </source>
</evidence>
<evidence type="ECO:0000256" key="2">
    <source>
        <dbReference type="ARBA" id="ARBA00007879"/>
    </source>
</evidence>
<gene>
    <name evidence="8" type="ORF">CSSPTR1EN2_LOCUS16295</name>
</gene>
<dbReference type="SUPFAM" id="SSF51197">
    <property type="entry name" value="Clavaminate synthase-like"/>
    <property type="match status" value="1"/>
</dbReference>
<dbReference type="PROSITE" id="PS51471">
    <property type="entry name" value="FE2OG_OXY"/>
    <property type="match status" value="1"/>
</dbReference>
<keyword evidence="4" id="KW-0223">Dioxygenase</keyword>
<dbReference type="Gene3D" id="2.60.120.590">
    <property type="entry name" value="Alpha-ketoglutarate-dependent dioxygenase AlkB-like"/>
    <property type="match status" value="1"/>
</dbReference>
<accession>A0ABP0UII2</accession>
<dbReference type="PANTHER" id="PTHR16557:SF2">
    <property type="entry name" value="NUCLEIC ACID DIOXYGENASE ALKBH1"/>
    <property type="match status" value="1"/>
</dbReference>
<dbReference type="InterPro" id="IPR005123">
    <property type="entry name" value="Oxoglu/Fe-dep_dioxygenase_dom"/>
</dbReference>
<dbReference type="Proteomes" id="UP001497512">
    <property type="component" value="Chromosome 4"/>
</dbReference>